<dbReference type="InterPro" id="IPR011335">
    <property type="entry name" value="Restrct_endonuc-II-like"/>
</dbReference>
<proteinExistence type="predicted"/>
<keyword evidence="3" id="KW-1185">Reference proteome</keyword>
<evidence type="ECO:0000313" key="3">
    <source>
        <dbReference type="Proteomes" id="UP001179280"/>
    </source>
</evidence>
<dbReference type="RefSeq" id="WP_204467199.1">
    <property type="nucleotide sequence ID" value="NZ_JAFBCV010000010.1"/>
</dbReference>
<name>A0ABS2SYQ5_9BACI</name>
<dbReference type="Proteomes" id="UP001179280">
    <property type="component" value="Unassembled WGS sequence"/>
</dbReference>
<dbReference type="PANTHER" id="PTHR36558">
    <property type="entry name" value="GLR1098 PROTEIN"/>
    <property type="match status" value="1"/>
</dbReference>
<dbReference type="CDD" id="cd06260">
    <property type="entry name" value="DUF820-like"/>
    <property type="match status" value="1"/>
</dbReference>
<dbReference type="GO" id="GO:0004519">
    <property type="term" value="F:endonuclease activity"/>
    <property type="evidence" value="ECO:0007669"/>
    <property type="project" value="UniProtKB-KW"/>
</dbReference>
<dbReference type="Gene3D" id="3.90.1570.10">
    <property type="entry name" value="tt1808, chain A"/>
    <property type="match status" value="1"/>
</dbReference>
<accession>A0ABS2SYQ5</accession>
<dbReference type="InterPro" id="IPR012296">
    <property type="entry name" value="Nuclease_put_TT1808"/>
</dbReference>
<keyword evidence="2" id="KW-0378">Hydrolase</keyword>
<dbReference type="InterPro" id="IPR008538">
    <property type="entry name" value="Uma2"/>
</dbReference>
<evidence type="ECO:0000259" key="1">
    <source>
        <dbReference type="Pfam" id="PF05685"/>
    </source>
</evidence>
<reference evidence="2" key="1">
    <citation type="submission" date="2021-01" db="EMBL/GenBank/DDBJ databases">
        <title>Genomic Encyclopedia of Type Strains, Phase IV (KMG-IV): sequencing the most valuable type-strain genomes for metagenomic binning, comparative biology and taxonomic classification.</title>
        <authorList>
            <person name="Goeker M."/>
        </authorList>
    </citation>
    <scope>NUCLEOTIDE SEQUENCE</scope>
    <source>
        <strain evidence="2">DSM 21943</strain>
    </source>
</reference>
<gene>
    <name evidence="2" type="ORF">JOC54_003175</name>
</gene>
<organism evidence="2 3">
    <name type="scientific">Shouchella xiaoxiensis</name>
    <dbReference type="NCBI Taxonomy" id="766895"/>
    <lineage>
        <taxon>Bacteria</taxon>
        <taxon>Bacillati</taxon>
        <taxon>Bacillota</taxon>
        <taxon>Bacilli</taxon>
        <taxon>Bacillales</taxon>
        <taxon>Bacillaceae</taxon>
        <taxon>Shouchella</taxon>
    </lineage>
</organism>
<comment type="caution">
    <text evidence="2">The sequence shown here is derived from an EMBL/GenBank/DDBJ whole genome shotgun (WGS) entry which is preliminary data.</text>
</comment>
<protein>
    <submittedName>
        <fullName evidence="2">Uma2 family endonuclease</fullName>
    </submittedName>
</protein>
<keyword evidence="2" id="KW-0255">Endonuclease</keyword>
<evidence type="ECO:0000313" key="2">
    <source>
        <dbReference type="EMBL" id="MBM7839895.1"/>
    </source>
</evidence>
<dbReference type="EMBL" id="JAFBCV010000010">
    <property type="protein sequence ID" value="MBM7839895.1"/>
    <property type="molecule type" value="Genomic_DNA"/>
</dbReference>
<feature type="domain" description="Putative restriction endonuclease" evidence="1">
    <location>
        <begin position="52"/>
        <end position="200"/>
    </location>
</feature>
<keyword evidence="2" id="KW-0540">Nuclease</keyword>
<dbReference type="Pfam" id="PF05685">
    <property type="entry name" value="Uma2"/>
    <property type="match status" value="1"/>
</dbReference>
<dbReference type="SUPFAM" id="SSF52980">
    <property type="entry name" value="Restriction endonuclease-like"/>
    <property type="match status" value="1"/>
</dbReference>
<sequence>MSAHSQPNRPEKSQLKSLQIRKARILNKVRYSAITSNGPSTNLYKRMTFSEFERFREQEGNREKQVEFIDNFVYMAPSPTIKHQRISRELLTGIHLSLKNTDCEVFDAPTDLVLTIEDTQNVVIPDVFVVCNLDEEETKRVTKTPLLVIEILSNNRVDDEVTKFVKYEQAGIPEYWIVDPEERVITQYILNAENKYPAKGHSFKAGTITSVRVPSYTADVGELLNL</sequence>
<dbReference type="PANTHER" id="PTHR36558:SF1">
    <property type="entry name" value="RESTRICTION ENDONUCLEASE DOMAIN-CONTAINING PROTEIN-RELATED"/>
    <property type="match status" value="1"/>
</dbReference>